<dbReference type="GO" id="GO:0003677">
    <property type="term" value="F:DNA binding"/>
    <property type="evidence" value="ECO:0007669"/>
    <property type="project" value="InterPro"/>
</dbReference>
<evidence type="ECO:0000256" key="1">
    <source>
        <dbReference type="ARBA" id="ARBA00006460"/>
    </source>
</evidence>
<evidence type="ECO:0000313" key="10">
    <source>
        <dbReference type="Proteomes" id="UP001209878"/>
    </source>
</evidence>
<evidence type="ECO:0000256" key="7">
    <source>
        <dbReference type="SAM" id="MobiDB-lite"/>
    </source>
</evidence>
<dbReference type="InterPro" id="IPR045867">
    <property type="entry name" value="DNA-dir_RpoC_beta_prime"/>
</dbReference>
<dbReference type="Pfam" id="PF00623">
    <property type="entry name" value="RNA_pol_Rpb1_2"/>
    <property type="match status" value="1"/>
</dbReference>
<dbReference type="SUPFAM" id="SSF64484">
    <property type="entry name" value="beta and beta-prime subunits of DNA dependent RNA-polymerase"/>
    <property type="match status" value="1"/>
</dbReference>
<dbReference type="GO" id="GO:0006351">
    <property type="term" value="P:DNA-templated transcription"/>
    <property type="evidence" value="ECO:0007669"/>
    <property type="project" value="InterPro"/>
</dbReference>
<protein>
    <recommendedName>
        <fullName evidence="2">DNA-directed RNA polymerase</fullName>
        <ecNumber evidence="2">2.7.7.6</ecNumber>
    </recommendedName>
</protein>
<sequence>MSQIAILHERRFENPQTANLVKILTDAATIREVLADIKGKRLDETLETVEETQTPGKNKKTSSATEKLQQAWLHMQMHLLEKKEGLFRKHMMGKRVDYACRSVISPDPYISTNEIGVPLVFAKKLTYAQPVTPWNFQQLKQMVINGPNQHPGANYVINPDGSRVMLSATNHTQREAIAKQLLTPVPGMNPIAPNRQVGGGHRWVSVGESVLTSQ</sequence>
<dbReference type="InterPro" id="IPR006592">
    <property type="entry name" value="RNA_pol_N"/>
</dbReference>
<dbReference type="GO" id="GO:0003899">
    <property type="term" value="F:DNA-directed RNA polymerase activity"/>
    <property type="evidence" value="ECO:0007669"/>
    <property type="project" value="UniProtKB-EC"/>
</dbReference>
<evidence type="ECO:0000259" key="8">
    <source>
        <dbReference type="SMART" id="SM00663"/>
    </source>
</evidence>
<name>A0AAD9KJV1_RIDPI</name>
<feature type="region of interest" description="Disordered" evidence="7">
    <location>
        <begin position="46"/>
        <end position="65"/>
    </location>
</feature>
<evidence type="ECO:0000313" key="9">
    <source>
        <dbReference type="EMBL" id="KAK2172469.1"/>
    </source>
</evidence>
<keyword evidence="5" id="KW-0548">Nucleotidyltransferase</keyword>
<evidence type="ECO:0000256" key="4">
    <source>
        <dbReference type="ARBA" id="ARBA00022679"/>
    </source>
</evidence>
<dbReference type="Gene3D" id="2.40.40.20">
    <property type="match status" value="1"/>
</dbReference>
<comment type="caution">
    <text evidence="9">The sequence shown here is derived from an EMBL/GenBank/DDBJ whole genome shotgun (WGS) entry which is preliminary data.</text>
</comment>
<evidence type="ECO:0000256" key="2">
    <source>
        <dbReference type="ARBA" id="ARBA00012418"/>
    </source>
</evidence>
<feature type="domain" description="RNA polymerase N-terminal" evidence="8">
    <location>
        <begin position="4"/>
        <end position="205"/>
    </location>
</feature>
<dbReference type="AlphaFoldDB" id="A0AAD9KJV1"/>
<dbReference type="PANTHER" id="PTHR19376">
    <property type="entry name" value="DNA-DIRECTED RNA POLYMERASE"/>
    <property type="match status" value="1"/>
</dbReference>
<dbReference type="EMBL" id="JAODUO010000958">
    <property type="protein sequence ID" value="KAK2172469.1"/>
    <property type="molecule type" value="Genomic_DNA"/>
</dbReference>
<dbReference type="SMART" id="SM00663">
    <property type="entry name" value="RPOLA_N"/>
    <property type="match status" value="1"/>
</dbReference>
<keyword evidence="10" id="KW-1185">Reference proteome</keyword>
<dbReference type="Gene3D" id="3.30.1490.180">
    <property type="entry name" value="RNA polymerase ii"/>
    <property type="match status" value="1"/>
</dbReference>
<dbReference type="FunFam" id="3.30.1490.180:FF:000003">
    <property type="entry name" value="DNA-directed RNA polymerase subunit"/>
    <property type="match status" value="1"/>
</dbReference>
<dbReference type="InterPro" id="IPR000722">
    <property type="entry name" value="RNA_pol_asu"/>
</dbReference>
<feature type="compositionally biased region" description="Polar residues" evidence="7">
    <location>
        <begin position="51"/>
        <end position="65"/>
    </location>
</feature>
<reference evidence="9" key="1">
    <citation type="journal article" date="2023" name="Mol. Biol. Evol.">
        <title>Third-Generation Sequencing Reveals the Adaptive Role of the Epigenome in Three Deep-Sea Polychaetes.</title>
        <authorList>
            <person name="Perez M."/>
            <person name="Aroh O."/>
            <person name="Sun Y."/>
            <person name="Lan Y."/>
            <person name="Juniper S.K."/>
            <person name="Young C.R."/>
            <person name="Angers B."/>
            <person name="Qian P.Y."/>
        </authorList>
    </citation>
    <scope>NUCLEOTIDE SEQUENCE</scope>
    <source>
        <strain evidence="9">R07B-5</strain>
    </source>
</reference>
<accession>A0AAD9KJV1</accession>
<evidence type="ECO:0000256" key="6">
    <source>
        <dbReference type="ARBA" id="ARBA00023163"/>
    </source>
</evidence>
<keyword evidence="4" id="KW-0808">Transferase</keyword>
<keyword evidence="3" id="KW-0240">DNA-directed RNA polymerase</keyword>
<proteinExistence type="inferred from homology"/>
<evidence type="ECO:0000256" key="5">
    <source>
        <dbReference type="ARBA" id="ARBA00022695"/>
    </source>
</evidence>
<dbReference type="PANTHER" id="PTHR19376:SF11">
    <property type="entry name" value="DNA-DIRECTED RNA POLYMERASE I SUBUNIT RPA1"/>
    <property type="match status" value="1"/>
</dbReference>
<dbReference type="Proteomes" id="UP001209878">
    <property type="component" value="Unassembled WGS sequence"/>
</dbReference>
<dbReference type="EC" id="2.7.7.6" evidence="2"/>
<dbReference type="GO" id="GO:0005736">
    <property type="term" value="C:RNA polymerase I complex"/>
    <property type="evidence" value="ECO:0007669"/>
    <property type="project" value="TreeGrafter"/>
</dbReference>
<gene>
    <name evidence="9" type="ORF">NP493_954g00075</name>
</gene>
<organism evidence="9 10">
    <name type="scientific">Ridgeia piscesae</name>
    <name type="common">Tubeworm</name>
    <dbReference type="NCBI Taxonomy" id="27915"/>
    <lineage>
        <taxon>Eukaryota</taxon>
        <taxon>Metazoa</taxon>
        <taxon>Spiralia</taxon>
        <taxon>Lophotrochozoa</taxon>
        <taxon>Annelida</taxon>
        <taxon>Polychaeta</taxon>
        <taxon>Sedentaria</taxon>
        <taxon>Canalipalpata</taxon>
        <taxon>Sabellida</taxon>
        <taxon>Siboglinidae</taxon>
        <taxon>Ridgeia</taxon>
    </lineage>
</organism>
<evidence type="ECO:0000256" key="3">
    <source>
        <dbReference type="ARBA" id="ARBA00022478"/>
    </source>
</evidence>
<comment type="similarity">
    <text evidence="1">Belongs to the RNA polymerase beta' chain family.</text>
</comment>
<keyword evidence="6" id="KW-0804">Transcription</keyword>